<accession>A0A1A9VKY2</accession>
<organism evidence="1 2">
    <name type="scientific">Glossina austeni</name>
    <name type="common">Savannah tsetse fly</name>
    <dbReference type="NCBI Taxonomy" id="7395"/>
    <lineage>
        <taxon>Eukaryota</taxon>
        <taxon>Metazoa</taxon>
        <taxon>Ecdysozoa</taxon>
        <taxon>Arthropoda</taxon>
        <taxon>Hexapoda</taxon>
        <taxon>Insecta</taxon>
        <taxon>Pterygota</taxon>
        <taxon>Neoptera</taxon>
        <taxon>Endopterygota</taxon>
        <taxon>Diptera</taxon>
        <taxon>Brachycera</taxon>
        <taxon>Muscomorpha</taxon>
        <taxon>Hippoboscoidea</taxon>
        <taxon>Glossinidae</taxon>
        <taxon>Glossina</taxon>
    </lineage>
</organism>
<name>A0A1A9VKY2_GLOAU</name>
<evidence type="ECO:0000313" key="2">
    <source>
        <dbReference type="Proteomes" id="UP000078200"/>
    </source>
</evidence>
<protein>
    <submittedName>
        <fullName evidence="1">Uncharacterized protein</fullName>
    </submittedName>
</protein>
<reference evidence="1" key="1">
    <citation type="submission" date="2020-05" db="UniProtKB">
        <authorList>
            <consortium name="EnsemblMetazoa"/>
        </authorList>
    </citation>
    <scope>IDENTIFICATION</scope>
    <source>
        <strain evidence="1">TTRI</strain>
    </source>
</reference>
<dbReference type="EnsemblMetazoa" id="GAUT040128-RA">
    <property type="protein sequence ID" value="GAUT040128-PA"/>
    <property type="gene ID" value="GAUT040128"/>
</dbReference>
<dbReference type="VEuPathDB" id="VectorBase:GAUT040128"/>
<sequence>MAADDIFNMNNRMEITLNYQIKEVQALSCSDSIIPLDSYSGIRGVGAALDTAFTFYKRFPERIERNQWVIPGPFFGSECLRLIKAKDKVHSPATLSFMNEL</sequence>
<dbReference type="Proteomes" id="UP000078200">
    <property type="component" value="Unassembled WGS sequence"/>
</dbReference>
<evidence type="ECO:0000313" key="1">
    <source>
        <dbReference type="EnsemblMetazoa" id="GAUT040128-PA"/>
    </source>
</evidence>
<keyword evidence="2" id="KW-1185">Reference proteome</keyword>
<proteinExistence type="predicted"/>
<dbReference type="AlphaFoldDB" id="A0A1A9VKY2"/>